<dbReference type="SMART" id="SM00849">
    <property type="entry name" value="Lactamase_B"/>
    <property type="match status" value="1"/>
</dbReference>
<dbReference type="GO" id="GO:0042781">
    <property type="term" value="F:3'-tRNA processing endoribonuclease activity"/>
    <property type="evidence" value="ECO:0007669"/>
    <property type="project" value="TreeGrafter"/>
</dbReference>
<dbReference type="Gene3D" id="3.60.15.10">
    <property type="entry name" value="Ribonuclease Z/Hydroxyacylglutathione hydrolase-like"/>
    <property type="match status" value="1"/>
</dbReference>
<dbReference type="EMBL" id="QJJK01000015">
    <property type="protein sequence ID" value="PXW52805.1"/>
    <property type="molecule type" value="Genomic_DNA"/>
</dbReference>
<accession>A0A2V3TWM2</accession>
<dbReference type="SUPFAM" id="SSF56281">
    <property type="entry name" value="Metallo-hydrolase/oxidoreductase"/>
    <property type="match status" value="1"/>
</dbReference>
<reference evidence="2 3" key="1">
    <citation type="submission" date="2018-05" db="EMBL/GenBank/DDBJ databases">
        <title>Genomic Encyclopedia of Type Strains, Phase IV (KMG-IV): sequencing the most valuable type-strain genomes for metagenomic binning, comparative biology and taxonomic classification.</title>
        <authorList>
            <person name="Goeker M."/>
        </authorList>
    </citation>
    <scope>NUCLEOTIDE SEQUENCE [LARGE SCALE GENOMIC DNA]</scope>
    <source>
        <strain evidence="2 3">DSM 6462</strain>
    </source>
</reference>
<dbReference type="PANTHER" id="PTHR46018">
    <property type="entry name" value="ZINC PHOSPHODIESTERASE ELAC PROTEIN 1"/>
    <property type="match status" value="1"/>
</dbReference>
<dbReference type="PANTHER" id="PTHR46018:SF4">
    <property type="entry name" value="METALLO-HYDROLASE YHFI-RELATED"/>
    <property type="match status" value="1"/>
</dbReference>
<dbReference type="InterPro" id="IPR036866">
    <property type="entry name" value="RibonucZ/Hydroxyglut_hydro"/>
</dbReference>
<dbReference type="CDD" id="cd07716">
    <property type="entry name" value="RNaseZ_short-form-like_MBL-fold"/>
    <property type="match status" value="1"/>
</dbReference>
<gene>
    <name evidence="2" type="ORF">C7450_1154</name>
</gene>
<dbReference type="Proteomes" id="UP000248021">
    <property type="component" value="Unassembled WGS sequence"/>
</dbReference>
<comment type="caution">
    <text evidence="2">The sequence shown here is derived from an EMBL/GenBank/DDBJ whole genome shotgun (WGS) entry which is preliminary data.</text>
</comment>
<protein>
    <submittedName>
        <fullName evidence="2">Ribonuclease BN (tRNA processing enzyme)</fullName>
    </submittedName>
</protein>
<keyword evidence="3" id="KW-1185">Reference proteome</keyword>
<evidence type="ECO:0000259" key="1">
    <source>
        <dbReference type="SMART" id="SM00849"/>
    </source>
</evidence>
<proteinExistence type="predicted"/>
<evidence type="ECO:0000313" key="3">
    <source>
        <dbReference type="Proteomes" id="UP000248021"/>
    </source>
</evidence>
<dbReference type="Pfam" id="PF12706">
    <property type="entry name" value="Lactamase_B_2"/>
    <property type="match status" value="1"/>
</dbReference>
<name>A0A2V3TWM2_9HYPH</name>
<evidence type="ECO:0000313" key="2">
    <source>
        <dbReference type="EMBL" id="PXW52805.1"/>
    </source>
</evidence>
<sequence>MPISVHVLGSSGGYPANGQPCSGYLVRGTAGAILLDCGPGVATALLRDGPHCNLDAIAISHLHPDHTLDLIPLAYSLLTEWLVDGRTVPLPLFVPLGGIDFLRRFSDLFGHRQWRLPTDGGSPGKQAIATSLAQGQDWVFSVFDIREYMPGDDFGRGDLTVRTHPVDHGVPTAAMRIDDADKSVVYSADTRFLPSLASFASRTDLFFLDAHLSGLFAPGGAHMTPMEAGRLGAMAEASELVLCHLATPEDGDSARRAAAVEFKGPIHLACQTSEYAL</sequence>
<organism evidence="2 3">
    <name type="scientific">Chelatococcus asaccharovorans</name>
    <dbReference type="NCBI Taxonomy" id="28210"/>
    <lineage>
        <taxon>Bacteria</taxon>
        <taxon>Pseudomonadati</taxon>
        <taxon>Pseudomonadota</taxon>
        <taxon>Alphaproteobacteria</taxon>
        <taxon>Hyphomicrobiales</taxon>
        <taxon>Chelatococcaceae</taxon>
        <taxon>Chelatococcus</taxon>
    </lineage>
</organism>
<feature type="domain" description="Metallo-beta-lactamase" evidence="1">
    <location>
        <begin position="20"/>
        <end position="245"/>
    </location>
</feature>
<dbReference type="AlphaFoldDB" id="A0A2V3TWM2"/>
<dbReference type="InterPro" id="IPR001279">
    <property type="entry name" value="Metallo-B-lactamas"/>
</dbReference>